<dbReference type="Proteomes" id="UP000749453">
    <property type="component" value="Unassembled WGS sequence"/>
</dbReference>
<gene>
    <name evidence="1" type="ORF">JJW18_16270</name>
    <name evidence="2" type="ORF">JJW19_01480</name>
</gene>
<dbReference type="EMBL" id="JAFFTB010000002">
    <property type="protein sequence ID" value="MBM9936805.1"/>
    <property type="molecule type" value="Genomic_DNA"/>
</dbReference>
<comment type="caution">
    <text evidence="1">The sequence shown here is derived from an EMBL/GenBank/DDBJ whole genome shotgun (WGS) entry which is preliminary data.</text>
</comment>
<evidence type="ECO:0000313" key="2">
    <source>
        <dbReference type="EMBL" id="MBM9936805.1"/>
    </source>
</evidence>
<reference evidence="3" key="1">
    <citation type="submission" date="2021-01" db="EMBL/GenBank/DDBJ databases">
        <title>Stenotrophomonas maltophilia.</title>
        <authorList>
            <person name="Yu Y."/>
        </authorList>
    </citation>
    <scope>NUCLEOTIDE SEQUENCE [LARGE SCALE GENOMIC DNA]</scope>
    <source>
        <strain evidence="3">As-6</strain>
    </source>
</reference>
<accession>A0AAW4GLW4</accession>
<keyword evidence="3" id="KW-1185">Reference proteome</keyword>
<evidence type="ECO:0000313" key="4">
    <source>
        <dbReference type="Proteomes" id="UP000784064"/>
    </source>
</evidence>
<evidence type="ECO:0000313" key="3">
    <source>
        <dbReference type="Proteomes" id="UP000749453"/>
    </source>
</evidence>
<organism evidence="1 4">
    <name type="scientific">Stenotrophomonas lactitubi</name>
    <dbReference type="NCBI Taxonomy" id="2045214"/>
    <lineage>
        <taxon>Bacteria</taxon>
        <taxon>Pseudomonadati</taxon>
        <taxon>Pseudomonadota</taxon>
        <taxon>Gammaproteobacteria</taxon>
        <taxon>Lysobacterales</taxon>
        <taxon>Lysobacteraceae</taxon>
        <taxon>Stenotrophomonas</taxon>
    </lineage>
</organism>
<evidence type="ECO:0000313" key="1">
    <source>
        <dbReference type="EMBL" id="MBM9915032.1"/>
    </source>
</evidence>
<evidence type="ECO:0008006" key="5">
    <source>
        <dbReference type="Google" id="ProtNLM"/>
    </source>
</evidence>
<dbReference type="AlphaFoldDB" id="A0AAW4GLW4"/>
<reference evidence="1" key="2">
    <citation type="submission" date="2021-01" db="EMBL/GenBank/DDBJ databases">
        <authorList>
            <person name="Yu Y."/>
        </authorList>
    </citation>
    <scope>NUCLEOTIDE SEQUENCE</scope>
    <source>
        <strain evidence="1">As-5</strain>
        <strain evidence="2">As-6</strain>
    </source>
</reference>
<name>A0AAW4GLW4_9GAMM</name>
<proteinExistence type="predicted"/>
<protein>
    <recommendedName>
        <fullName evidence="5">FUSC family protein</fullName>
    </recommendedName>
</protein>
<sequence length="136" mass="14684">MTASRYPFLFATLGDAAASIPDELAQALETTLAAPATGPTDNGFTLLGCLKRIRQEEGADGQPWPSRWHTPGQRVALARIDRANAGLILLLEMLHASERVRVDGEEVQQIGDDIREGLLLACRGLSEYMGTQLPAV</sequence>
<dbReference type="EMBL" id="JAFFTA010000027">
    <property type="protein sequence ID" value="MBM9915032.1"/>
    <property type="molecule type" value="Genomic_DNA"/>
</dbReference>
<dbReference type="RefSeq" id="WP_205405174.1">
    <property type="nucleotide sequence ID" value="NZ_JAFFTA010000027.1"/>
</dbReference>
<dbReference type="Proteomes" id="UP000784064">
    <property type="component" value="Unassembled WGS sequence"/>
</dbReference>